<dbReference type="Pfam" id="PF16053">
    <property type="entry name" value="MRP-S34"/>
    <property type="match status" value="1"/>
</dbReference>
<dbReference type="PANTHER" id="PTHR28589">
    <property type="entry name" value="28S RIBOSOMAL PROTEIN S34, MITOCHONDRIAL"/>
    <property type="match status" value="1"/>
</dbReference>
<evidence type="ECO:0000313" key="1">
    <source>
        <dbReference type="EMBL" id="KAF9782604.1"/>
    </source>
</evidence>
<gene>
    <name evidence="1" type="ORF">BJ322DRAFT_1009126</name>
</gene>
<keyword evidence="2" id="KW-1185">Reference proteome</keyword>
<proteinExistence type="predicted"/>
<protein>
    <submittedName>
        <fullName evidence="1">Uncharacterized protein</fullName>
    </submittedName>
</protein>
<name>A0A9P6H9X4_9AGAM</name>
<dbReference type="Proteomes" id="UP000736335">
    <property type="component" value="Unassembled WGS sequence"/>
</dbReference>
<dbReference type="InterPro" id="IPR032053">
    <property type="entry name" value="Ribosomal_mS34"/>
</dbReference>
<accession>A0A9P6H9X4</accession>
<dbReference type="PANTHER" id="PTHR28589:SF1">
    <property type="entry name" value="SMALL RIBOSOMAL SUBUNIT PROTEIN MS34"/>
    <property type="match status" value="1"/>
</dbReference>
<evidence type="ECO:0000313" key="2">
    <source>
        <dbReference type="Proteomes" id="UP000736335"/>
    </source>
</evidence>
<sequence>MVAKAIQHFLPSKLPPTLSDSPSSLYQVLSRFPGDGAGQKVYQTRWGTKGFPDCYWEVTRTKLKLEGKHGKAWGHLVWKGKRVSEQESMIRGGLKYKWAMGISTSGIAKPKAPSTSA</sequence>
<reference evidence="1" key="2">
    <citation type="submission" date="2020-11" db="EMBL/GenBank/DDBJ databases">
        <authorList>
            <consortium name="DOE Joint Genome Institute"/>
            <person name="Kuo A."/>
            <person name="Miyauchi S."/>
            <person name="Kiss E."/>
            <person name="Drula E."/>
            <person name="Kohler A."/>
            <person name="Sanchez-Garcia M."/>
            <person name="Andreopoulos B."/>
            <person name="Barry K.W."/>
            <person name="Bonito G."/>
            <person name="Buee M."/>
            <person name="Carver A."/>
            <person name="Chen C."/>
            <person name="Cichocki N."/>
            <person name="Clum A."/>
            <person name="Culley D."/>
            <person name="Crous P.W."/>
            <person name="Fauchery L."/>
            <person name="Girlanda M."/>
            <person name="Hayes R."/>
            <person name="Keri Z."/>
            <person name="Labutti K."/>
            <person name="Lipzen A."/>
            <person name="Lombard V."/>
            <person name="Magnuson J."/>
            <person name="Maillard F."/>
            <person name="Morin E."/>
            <person name="Murat C."/>
            <person name="Nolan M."/>
            <person name="Ohm R."/>
            <person name="Pangilinan J."/>
            <person name="Pereira M."/>
            <person name="Perotto S."/>
            <person name="Peter M."/>
            <person name="Riley R."/>
            <person name="Sitrit Y."/>
            <person name="Stielow B."/>
            <person name="Szollosi G."/>
            <person name="Zifcakova L."/>
            <person name="Stursova M."/>
            <person name="Spatafora J.W."/>
            <person name="Tedersoo L."/>
            <person name="Vaario L.-M."/>
            <person name="Yamada A."/>
            <person name="Yan M."/>
            <person name="Wang P."/>
            <person name="Xu J."/>
            <person name="Bruns T."/>
            <person name="Baldrian P."/>
            <person name="Vilgalys R."/>
            <person name="Henrissat B."/>
            <person name="Grigoriev I.V."/>
            <person name="Hibbett D."/>
            <person name="Nagy L.G."/>
            <person name="Martin F.M."/>
        </authorList>
    </citation>
    <scope>NUCLEOTIDE SEQUENCE</scope>
    <source>
        <strain evidence="1">UH-Tt-Lm1</strain>
    </source>
</reference>
<organism evidence="1 2">
    <name type="scientific">Thelephora terrestris</name>
    <dbReference type="NCBI Taxonomy" id="56493"/>
    <lineage>
        <taxon>Eukaryota</taxon>
        <taxon>Fungi</taxon>
        <taxon>Dikarya</taxon>
        <taxon>Basidiomycota</taxon>
        <taxon>Agaricomycotina</taxon>
        <taxon>Agaricomycetes</taxon>
        <taxon>Thelephorales</taxon>
        <taxon>Thelephoraceae</taxon>
        <taxon>Thelephora</taxon>
    </lineage>
</organism>
<dbReference type="EMBL" id="WIUZ02000011">
    <property type="protein sequence ID" value="KAF9782604.1"/>
    <property type="molecule type" value="Genomic_DNA"/>
</dbReference>
<dbReference type="GO" id="GO:0003735">
    <property type="term" value="F:structural constituent of ribosome"/>
    <property type="evidence" value="ECO:0007669"/>
    <property type="project" value="InterPro"/>
</dbReference>
<dbReference type="GO" id="GO:0005739">
    <property type="term" value="C:mitochondrion"/>
    <property type="evidence" value="ECO:0007669"/>
    <property type="project" value="InterPro"/>
</dbReference>
<dbReference type="AlphaFoldDB" id="A0A9P6H9X4"/>
<dbReference type="OrthoDB" id="16434at2759"/>
<comment type="caution">
    <text evidence="1">The sequence shown here is derived from an EMBL/GenBank/DDBJ whole genome shotgun (WGS) entry which is preliminary data.</text>
</comment>
<reference evidence="1" key="1">
    <citation type="journal article" date="2020" name="Nat. Commun.">
        <title>Large-scale genome sequencing of mycorrhizal fungi provides insights into the early evolution of symbiotic traits.</title>
        <authorList>
            <person name="Miyauchi S."/>
            <person name="Kiss E."/>
            <person name="Kuo A."/>
            <person name="Drula E."/>
            <person name="Kohler A."/>
            <person name="Sanchez-Garcia M."/>
            <person name="Morin E."/>
            <person name="Andreopoulos B."/>
            <person name="Barry K.W."/>
            <person name="Bonito G."/>
            <person name="Buee M."/>
            <person name="Carver A."/>
            <person name="Chen C."/>
            <person name="Cichocki N."/>
            <person name="Clum A."/>
            <person name="Culley D."/>
            <person name="Crous P.W."/>
            <person name="Fauchery L."/>
            <person name="Girlanda M."/>
            <person name="Hayes R.D."/>
            <person name="Keri Z."/>
            <person name="LaButti K."/>
            <person name="Lipzen A."/>
            <person name="Lombard V."/>
            <person name="Magnuson J."/>
            <person name="Maillard F."/>
            <person name="Murat C."/>
            <person name="Nolan M."/>
            <person name="Ohm R.A."/>
            <person name="Pangilinan J."/>
            <person name="Pereira M.F."/>
            <person name="Perotto S."/>
            <person name="Peter M."/>
            <person name="Pfister S."/>
            <person name="Riley R."/>
            <person name="Sitrit Y."/>
            <person name="Stielow J.B."/>
            <person name="Szollosi G."/>
            <person name="Zifcakova L."/>
            <person name="Stursova M."/>
            <person name="Spatafora J.W."/>
            <person name="Tedersoo L."/>
            <person name="Vaario L.M."/>
            <person name="Yamada A."/>
            <person name="Yan M."/>
            <person name="Wang P."/>
            <person name="Xu J."/>
            <person name="Bruns T."/>
            <person name="Baldrian P."/>
            <person name="Vilgalys R."/>
            <person name="Dunand C."/>
            <person name="Henrissat B."/>
            <person name="Grigoriev I.V."/>
            <person name="Hibbett D."/>
            <person name="Nagy L.G."/>
            <person name="Martin F.M."/>
        </authorList>
    </citation>
    <scope>NUCLEOTIDE SEQUENCE</scope>
    <source>
        <strain evidence="1">UH-Tt-Lm1</strain>
    </source>
</reference>